<feature type="domain" description="Pectinesterase inhibitor" evidence="2">
    <location>
        <begin position="29"/>
        <end position="169"/>
    </location>
</feature>
<dbReference type="AlphaFoldDB" id="A0A067KWD4"/>
<proteinExistence type="predicted"/>
<organism evidence="3 4">
    <name type="scientific">Jatropha curcas</name>
    <name type="common">Barbados nut</name>
    <dbReference type="NCBI Taxonomy" id="180498"/>
    <lineage>
        <taxon>Eukaryota</taxon>
        <taxon>Viridiplantae</taxon>
        <taxon>Streptophyta</taxon>
        <taxon>Embryophyta</taxon>
        <taxon>Tracheophyta</taxon>
        <taxon>Spermatophyta</taxon>
        <taxon>Magnoliopsida</taxon>
        <taxon>eudicotyledons</taxon>
        <taxon>Gunneridae</taxon>
        <taxon>Pentapetalae</taxon>
        <taxon>rosids</taxon>
        <taxon>fabids</taxon>
        <taxon>Malpighiales</taxon>
        <taxon>Euphorbiaceae</taxon>
        <taxon>Crotonoideae</taxon>
        <taxon>Jatropheae</taxon>
        <taxon>Jatropha</taxon>
    </lineage>
</organism>
<dbReference type="PANTHER" id="PTHR31890">
    <property type="entry name" value="PLANT INVERTASE/PECTIN METHYLESTERASE INHIBITOR SUPERFAMILY PROTEIN"/>
    <property type="match status" value="1"/>
</dbReference>
<accession>A0A067KWD4</accession>
<keyword evidence="1" id="KW-0812">Transmembrane</keyword>
<dbReference type="Proteomes" id="UP000027138">
    <property type="component" value="Unassembled WGS sequence"/>
</dbReference>
<dbReference type="GO" id="GO:0004857">
    <property type="term" value="F:enzyme inhibitor activity"/>
    <property type="evidence" value="ECO:0007669"/>
    <property type="project" value="InterPro"/>
</dbReference>
<evidence type="ECO:0000313" key="3">
    <source>
        <dbReference type="EMBL" id="KDP36580.1"/>
    </source>
</evidence>
<dbReference type="PANTHER" id="PTHR31890:SF11">
    <property type="entry name" value="PECTINESTERASE INHIBITOR DOMAIN-CONTAINING PROTEIN"/>
    <property type="match status" value="1"/>
</dbReference>
<evidence type="ECO:0000256" key="1">
    <source>
        <dbReference type="SAM" id="Phobius"/>
    </source>
</evidence>
<sequence length="180" mass="19884">MDSQGIIWVFSTIFLCLLLHFPFEIEATSRNELLNDVCHQSPDDKSCIKALKSDPKISRVSNLKGLTNVALGEAREESIATKKFFISLKDSSDPKVKKALKECAKYFGEAKSMLNLDGLEGDTASLDVHYALDSCEQCENALKEANVHIGAIAPHIKRWKDSYNVAYAAVVATENSETIT</sequence>
<protein>
    <recommendedName>
        <fullName evidence="2">Pectinesterase inhibitor domain-containing protein</fullName>
    </recommendedName>
</protein>
<dbReference type="EMBL" id="KK914427">
    <property type="protein sequence ID" value="KDP36580.1"/>
    <property type="molecule type" value="Genomic_DNA"/>
</dbReference>
<dbReference type="KEGG" id="jcu:105635493"/>
<gene>
    <name evidence="3" type="ORF">JCGZ_08347</name>
</gene>
<dbReference type="SUPFAM" id="SSF101148">
    <property type="entry name" value="Plant invertase/pectin methylesterase inhibitor"/>
    <property type="match status" value="1"/>
</dbReference>
<keyword evidence="1" id="KW-0472">Membrane</keyword>
<dbReference type="Pfam" id="PF04043">
    <property type="entry name" value="PMEI"/>
    <property type="match status" value="1"/>
</dbReference>
<dbReference type="STRING" id="180498.A0A067KWD4"/>
<dbReference type="NCBIfam" id="TIGR01614">
    <property type="entry name" value="PME_inhib"/>
    <property type="match status" value="1"/>
</dbReference>
<feature type="transmembrane region" description="Helical" evidence="1">
    <location>
        <begin position="6"/>
        <end position="23"/>
    </location>
</feature>
<dbReference type="Gene3D" id="1.20.140.40">
    <property type="entry name" value="Invertase/pectin methylesterase inhibitor family protein"/>
    <property type="match status" value="1"/>
</dbReference>
<keyword evidence="4" id="KW-1185">Reference proteome</keyword>
<evidence type="ECO:0000259" key="2">
    <source>
        <dbReference type="SMART" id="SM00856"/>
    </source>
</evidence>
<name>A0A067KWD4_JATCU</name>
<evidence type="ECO:0000313" key="4">
    <source>
        <dbReference type="Proteomes" id="UP000027138"/>
    </source>
</evidence>
<dbReference type="CDD" id="cd14859">
    <property type="entry name" value="PMEI_like"/>
    <property type="match status" value="1"/>
</dbReference>
<dbReference type="InterPro" id="IPR006501">
    <property type="entry name" value="Pectinesterase_inhib_dom"/>
</dbReference>
<reference evidence="3 4" key="1">
    <citation type="journal article" date="2014" name="PLoS ONE">
        <title>Global Analysis of Gene Expression Profiles in Physic Nut (Jatropha curcas L.) Seedlings Exposed to Salt Stress.</title>
        <authorList>
            <person name="Zhang L."/>
            <person name="Zhang C."/>
            <person name="Wu P."/>
            <person name="Chen Y."/>
            <person name="Li M."/>
            <person name="Jiang H."/>
            <person name="Wu G."/>
        </authorList>
    </citation>
    <scope>NUCLEOTIDE SEQUENCE [LARGE SCALE GENOMIC DNA]</scope>
    <source>
        <strain evidence="4">cv. GZQX0401</strain>
        <tissue evidence="3">Young leaves</tissue>
    </source>
</reference>
<dbReference type="InterPro" id="IPR035513">
    <property type="entry name" value="Invertase/methylesterase_inhib"/>
</dbReference>
<dbReference type="SMART" id="SM00856">
    <property type="entry name" value="PMEI"/>
    <property type="match status" value="1"/>
</dbReference>
<dbReference type="OrthoDB" id="847190at2759"/>
<keyword evidence="1" id="KW-1133">Transmembrane helix</keyword>